<comment type="caution">
    <text evidence="7">The sequence shown here is derived from an EMBL/GenBank/DDBJ whole genome shotgun (WGS) entry which is preliminary data.</text>
</comment>
<evidence type="ECO:0000313" key="7">
    <source>
        <dbReference type="EMBL" id="RSH84032.1"/>
    </source>
</evidence>
<organism evidence="7 8">
    <name type="scientific">Saitozyma podzolica</name>
    <dbReference type="NCBI Taxonomy" id="1890683"/>
    <lineage>
        <taxon>Eukaryota</taxon>
        <taxon>Fungi</taxon>
        <taxon>Dikarya</taxon>
        <taxon>Basidiomycota</taxon>
        <taxon>Agaricomycotina</taxon>
        <taxon>Tremellomycetes</taxon>
        <taxon>Tremellales</taxon>
        <taxon>Trimorphomycetaceae</taxon>
        <taxon>Saitozyma</taxon>
    </lineage>
</organism>
<sequence>MLRQHLASTFLASLALLCLLPSSSAQSTCNATSKCPSSAPCCSEYGYCGTGKYCLGGYSYALTSCKPDPICKSQSSTFYNLNKIWLNGSTYNGNASAYDWVVAVFLAVLVIIIGLAFNSGEVIATDYGTKLVLNQTNGGTKISSTRYVHYGTIDFVLETSKWAGVVTAAITMSDVKDEIDWEFPGANTTSGQTNFWFLGIANCAWRHSSDSLGLGYTHTYTHPSPSQHLSPARSAASKRDRRLAWREWLADPSPDSATQGQTVTVSSDTSSNFHTYTLDWQPETLTWKIDGSVVRTVNKNETLSGTQYKYPSTPSLIQISIWPAGINSSAQGTIDWAGGLIDWTDPDYTANGYFWNTIQSVNVTCASEANVSAGWVYTGVDADQVPVVAVTNASTLLSGANPSALVGSSWTIALGGLMTAVLATALLL</sequence>
<dbReference type="InterPro" id="IPR018371">
    <property type="entry name" value="Chitin-binding_1_CS"/>
</dbReference>
<dbReference type="GO" id="GO:0031505">
    <property type="term" value="P:fungal-type cell wall organization"/>
    <property type="evidence" value="ECO:0007669"/>
    <property type="project" value="TreeGrafter"/>
</dbReference>
<evidence type="ECO:0000256" key="4">
    <source>
        <dbReference type="SAM" id="Phobius"/>
    </source>
</evidence>
<dbReference type="GO" id="GO:0005975">
    <property type="term" value="P:carbohydrate metabolic process"/>
    <property type="evidence" value="ECO:0007669"/>
    <property type="project" value="InterPro"/>
</dbReference>
<proteinExistence type="predicted"/>
<evidence type="ECO:0000256" key="5">
    <source>
        <dbReference type="SAM" id="SignalP"/>
    </source>
</evidence>
<protein>
    <recommendedName>
        <fullName evidence="6">GH16 domain-containing protein</fullName>
    </recommendedName>
</protein>
<keyword evidence="8" id="KW-1185">Reference proteome</keyword>
<dbReference type="PANTHER" id="PTHR10963:SF22">
    <property type="entry name" value="GLYCOSIDASE CRH2-RELATED"/>
    <property type="match status" value="1"/>
</dbReference>
<dbReference type="PROSITE" id="PS51762">
    <property type="entry name" value="GH16_2"/>
    <property type="match status" value="1"/>
</dbReference>
<evidence type="ECO:0000259" key="6">
    <source>
        <dbReference type="PROSITE" id="PS51762"/>
    </source>
</evidence>
<dbReference type="SUPFAM" id="SSF49899">
    <property type="entry name" value="Concanavalin A-like lectins/glucanases"/>
    <property type="match status" value="1"/>
</dbReference>
<dbReference type="STRING" id="1890683.A0A427XYZ2"/>
<keyword evidence="4" id="KW-0812">Transmembrane</keyword>
<accession>A0A427XYZ2</accession>
<feature type="transmembrane region" description="Helical" evidence="4">
    <location>
        <begin position="97"/>
        <end position="117"/>
    </location>
</feature>
<dbReference type="InterPro" id="IPR050546">
    <property type="entry name" value="Glycosyl_Hydrlase_16"/>
</dbReference>
<dbReference type="AlphaFoldDB" id="A0A427XYZ2"/>
<gene>
    <name evidence="7" type="ORF">EHS25_005277</name>
</gene>
<dbReference type="EMBL" id="RSCD01000022">
    <property type="protein sequence ID" value="RSH84032.1"/>
    <property type="molecule type" value="Genomic_DNA"/>
</dbReference>
<feature type="chain" id="PRO_5019356728" description="GH16 domain-containing protein" evidence="5">
    <location>
        <begin position="26"/>
        <end position="428"/>
    </location>
</feature>
<dbReference type="Proteomes" id="UP000279259">
    <property type="component" value="Unassembled WGS sequence"/>
</dbReference>
<dbReference type="GO" id="GO:0009277">
    <property type="term" value="C:fungal-type cell wall"/>
    <property type="evidence" value="ECO:0007669"/>
    <property type="project" value="TreeGrafter"/>
</dbReference>
<evidence type="ECO:0000313" key="8">
    <source>
        <dbReference type="Proteomes" id="UP000279259"/>
    </source>
</evidence>
<dbReference type="PROSITE" id="PS00026">
    <property type="entry name" value="CHIT_BIND_I_1"/>
    <property type="match status" value="1"/>
</dbReference>
<keyword evidence="1 5" id="KW-0732">Signal</keyword>
<dbReference type="OrthoDB" id="4781at2759"/>
<dbReference type="Pfam" id="PF00722">
    <property type="entry name" value="Glyco_hydro_16"/>
    <property type="match status" value="2"/>
</dbReference>
<feature type="domain" description="GH16" evidence="6">
    <location>
        <begin position="61"/>
        <end position="352"/>
    </location>
</feature>
<keyword evidence="2" id="KW-0378">Hydrolase</keyword>
<feature type="signal peptide" evidence="5">
    <location>
        <begin position="1"/>
        <end position="25"/>
    </location>
</feature>
<dbReference type="GO" id="GO:0004553">
    <property type="term" value="F:hydrolase activity, hydrolyzing O-glycosyl compounds"/>
    <property type="evidence" value="ECO:0007669"/>
    <property type="project" value="InterPro"/>
</dbReference>
<dbReference type="InterPro" id="IPR013320">
    <property type="entry name" value="ConA-like_dom_sf"/>
</dbReference>
<dbReference type="PANTHER" id="PTHR10963">
    <property type="entry name" value="GLYCOSYL HYDROLASE-RELATED"/>
    <property type="match status" value="1"/>
</dbReference>
<reference evidence="7 8" key="1">
    <citation type="submission" date="2018-11" db="EMBL/GenBank/DDBJ databases">
        <title>Genome sequence of Saitozyma podzolica DSM 27192.</title>
        <authorList>
            <person name="Aliyu H."/>
            <person name="Gorte O."/>
            <person name="Ochsenreither K."/>
        </authorList>
    </citation>
    <scope>NUCLEOTIDE SEQUENCE [LARGE SCALE GENOMIC DNA]</scope>
    <source>
        <strain evidence="7 8">DSM 27192</strain>
    </source>
</reference>
<evidence type="ECO:0000256" key="1">
    <source>
        <dbReference type="ARBA" id="ARBA00022729"/>
    </source>
</evidence>
<keyword evidence="4" id="KW-1133">Transmembrane helix</keyword>
<dbReference type="InterPro" id="IPR000757">
    <property type="entry name" value="Beta-glucanase-like"/>
</dbReference>
<keyword evidence="4" id="KW-0472">Membrane</keyword>
<dbReference type="Gene3D" id="2.60.120.200">
    <property type="match status" value="2"/>
</dbReference>
<evidence type="ECO:0000256" key="3">
    <source>
        <dbReference type="ARBA" id="ARBA00023295"/>
    </source>
</evidence>
<dbReference type="GO" id="GO:0008061">
    <property type="term" value="F:chitin binding"/>
    <property type="evidence" value="ECO:0007669"/>
    <property type="project" value="InterPro"/>
</dbReference>
<name>A0A427XYZ2_9TREE</name>
<dbReference type="GO" id="GO:0016757">
    <property type="term" value="F:glycosyltransferase activity"/>
    <property type="evidence" value="ECO:0007669"/>
    <property type="project" value="TreeGrafter"/>
</dbReference>
<keyword evidence="3" id="KW-0326">Glycosidase</keyword>
<evidence type="ECO:0000256" key="2">
    <source>
        <dbReference type="ARBA" id="ARBA00022801"/>
    </source>
</evidence>